<organism evidence="2 3">
    <name type="scientific">Providencia rettgeri</name>
    <dbReference type="NCBI Taxonomy" id="587"/>
    <lineage>
        <taxon>Bacteria</taxon>
        <taxon>Pseudomonadati</taxon>
        <taxon>Pseudomonadota</taxon>
        <taxon>Gammaproteobacteria</taxon>
        <taxon>Enterobacterales</taxon>
        <taxon>Morganellaceae</taxon>
        <taxon>Providencia</taxon>
    </lineage>
</organism>
<dbReference type="Pfam" id="PF00419">
    <property type="entry name" value="Fimbrial"/>
    <property type="match status" value="1"/>
</dbReference>
<feature type="domain" description="Fimbrial-type adhesion" evidence="1">
    <location>
        <begin position="46"/>
        <end position="182"/>
    </location>
</feature>
<dbReference type="InterPro" id="IPR008966">
    <property type="entry name" value="Adhesion_dom_sf"/>
</dbReference>
<proteinExistence type="predicted"/>
<dbReference type="GO" id="GO:0009289">
    <property type="term" value="C:pilus"/>
    <property type="evidence" value="ECO:0007669"/>
    <property type="project" value="InterPro"/>
</dbReference>
<dbReference type="InterPro" id="IPR005430">
    <property type="entry name" value="P_pili_tip_PapF"/>
</dbReference>
<evidence type="ECO:0000259" key="1">
    <source>
        <dbReference type="Pfam" id="PF00419"/>
    </source>
</evidence>
<evidence type="ECO:0000313" key="3">
    <source>
        <dbReference type="Proteomes" id="UP000824410"/>
    </source>
</evidence>
<dbReference type="PANTHER" id="PTHR33420">
    <property type="entry name" value="FIMBRIAL SUBUNIT ELFA-RELATED"/>
    <property type="match status" value="1"/>
</dbReference>
<dbReference type="PRINTS" id="PR01613">
    <property type="entry name" value="FIMBRIALPAPF"/>
</dbReference>
<reference evidence="2" key="1">
    <citation type="submission" date="2019-02" db="EMBL/GenBank/DDBJ databases">
        <title>Genomic characterization of isolates from hospital effluents in KZN, South Africa.</title>
        <authorList>
            <person name="Ntshobeni N."/>
            <person name="Allam M."/>
            <person name="Ismail A."/>
            <person name="Amoako D."/>
            <person name="Essack S."/>
            <person name="Chenia H."/>
        </authorList>
    </citation>
    <scope>NUCLEOTIDE SEQUENCE</scope>
    <source>
        <strain evidence="2">AFE97_S1</strain>
    </source>
</reference>
<gene>
    <name evidence="2" type="ORF">EX242_07630</name>
</gene>
<evidence type="ECO:0000313" key="2">
    <source>
        <dbReference type="EMBL" id="MBX6980128.1"/>
    </source>
</evidence>
<dbReference type="OrthoDB" id="6464108at2"/>
<sequence>MINRKAMHMSLKNKQEFRLAIFKGMMVIGILSGVLNQTQADTANLNLKLTIITPPQCTISNGDEITVSFGQVQQGLIDGVSYKRTPIDYRLACTSVATNALKMSLSWSAVTFNGLSAIQTNRTNLGIAIYQDATRLSNGDSLNFNLLGAHPALYAVPVKPTGTMLSDAGAFSGAMTMTLNYQ</sequence>
<dbReference type="AlphaFoldDB" id="A0A2R3LWG9"/>
<dbReference type="Proteomes" id="UP000824410">
    <property type="component" value="Unassembled WGS sequence"/>
</dbReference>
<dbReference type="PANTHER" id="PTHR33420:SF34">
    <property type="entry name" value="MINOR FIMBRIAL SUBUNIT"/>
    <property type="match status" value="1"/>
</dbReference>
<dbReference type="Gene3D" id="2.60.40.1090">
    <property type="entry name" value="Fimbrial-type adhesion domain"/>
    <property type="match status" value="1"/>
</dbReference>
<dbReference type="InterPro" id="IPR050263">
    <property type="entry name" value="Bact_Fimbrial_Adh_Pro"/>
</dbReference>
<dbReference type="SUPFAM" id="SSF49401">
    <property type="entry name" value="Bacterial adhesins"/>
    <property type="match status" value="1"/>
</dbReference>
<dbReference type="InterPro" id="IPR000259">
    <property type="entry name" value="Adhesion_dom_fimbrial"/>
</dbReference>
<dbReference type="EMBL" id="SHDO01000008">
    <property type="protein sequence ID" value="MBX6980128.1"/>
    <property type="molecule type" value="Genomic_DNA"/>
</dbReference>
<protein>
    <submittedName>
        <fullName evidence="2">MrfE protein</fullName>
    </submittedName>
</protein>
<name>A0A2R3LWG9_PRORE</name>
<comment type="caution">
    <text evidence="2">The sequence shown here is derived from an EMBL/GenBank/DDBJ whole genome shotgun (WGS) entry which is preliminary data.</text>
</comment>
<accession>A0A2R3LWG9</accession>
<dbReference type="InterPro" id="IPR036937">
    <property type="entry name" value="Adhesion_dom_fimbrial_sf"/>
</dbReference>
<dbReference type="GO" id="GO:0043709">
    <property type="term" value="P:cell adhesion involved in single-species biofilm formation"/>
    <property type="evidence" value="ECO:0007669"/>
    <property type="project" value="TreeGrafter"/>
</dbReference>